<organism evidence="15 16">
    <name type="scientific">Sedimenticola selenatireducens</name>
    <dbReference type="NCBI Taxonomy" id="191960"/>
    <lineage>
        <taxon>Bacteria</taxon>
        <taxon>Pseudomonadati</taxon>
        <taxon>Pseudomonadota</taxon>
        <taxon>Gammaproteobacteria</taxon>
        <taxon>Chromatiales</taxon>
        <taxon>Sedimenticolaceae</taxon>
        <taxon>Sedimenticola</taxon>
    </lineage>
</organism>
<keyword evidence="8 10" id="KW-0560">Oxidoreductase</keyword>
<dbReference type="GO" id="GO:0000049">
    <property type="term" value="F:tRNA binding"/>
    <property type="evidence" value="ECO:0007669"/>
    <property type="project" value="UniProtKB-UniRule"/>
</dbReference>
<feature type="binding site" evidence="10 13">
    <location>
        <position position="63"/>
    </location>
    <ligand>
        <name>FMN</name>
        <dbReference type="ChEBI" id="CHEBI:58210"/>
    </ligand>
</feature>
<feature type="site" description="Interacts with tRNA" evidence="10">
    <location>
        <position position="179"/>
    </location>
</feature>
<comment type="similarity">
    <text evidence="11">Belongs to the dus family.</text>
</comment>
<dbReference type="NCBIfam" id="TIGR00742">
    <property type="entry name" value="yjbN"/>
    <property type="match status" value="1"/>
</dbReference>
<evidence type="ECO:0000256" key="2">
    <source>
        <dbReference type="ARBA" id="ARBA00022555"/>
    </source>
</evidence>
<evidence type="ECO:0000256" key="5">
    <source>
        <dbReference type="ARBA" id="ARBA00022694"/>
    </source>
</evidence>
<evidence type="ECO:0000256" key="7">
    <source>
        <dbReference type="ARBA" id="ARBA00022884"/>
    </source>
</evidence>
<dbReference type="EMBL" id="VMNH01000003">
    <property type="protein sequence ID" value="TVO78392.1"/>
    <property type="molecule type" value="Genomic_DNA"/>
</dbReference>
<dbReference type="InterPro" id="IPR018517">
    <property type="entry name" value="tRNA_hU_synthase_CS"/>
</dbReference>
<accession>A0A557SM56</accession>
<dbReference type="FunFam" id="3.20.20.70:FF:000083">
    <property type="entry name" value="tRNA-dihydrouridine(20/20a) synthase"/>
    <property type="match status" value="1"/>
</dbReference>
<comment type="caution">
    <text evidence="15">The sequence shown here is derived from an EMBL/GenBank/DDBJ whole genome shotgun (WGS) entry which is preliminary data.</text>
</comment>
<comment type="similarity">
    <text evidence="10">Belongs to the Dus family. DusA subfamily.</text>
</comment>
<dbReference type="NCBIfam" id="NF008774">
    <property type="entry name" value="PRK11815.1"/>
    <property type="match status" value="1"/>
</dbReference>
<keyword evidence="7 10" id="KW-0694">RNA-binding</keyword>
<dbReference type="GO" id="GO:0102266">
    <property type="term" value="F:tRNA-dihydrouridine20a synthase activity"/>
    <property type="evidence" value="ECO:0007669"/>
    <property type="project" value="RHEA"/>
</dbReference>
<keyword evidence="3 10" id="KW-0285">Flavoprotein</keyword>
<evidence type="ECO:0000256" key="3">
    <source>
        <dbReference type="ARBA" id="ARBA00022630"/>
    </source>
</evidence>
<dbReference type="Gene3D" id="3.20.20.70">
    <property type="entry name" value="Aldolase class I"/>
    <property type="match status" value="1"/>
</dbReference>
<feature type="site" description="Interacts with tRNA; defines subfamily-specific binding signature" evidence="10">
    <location>
        <position position="292"/>
    </location>
</feature>
<feature type="site" description="Interacts with tRNA; defines subfamily-specific binding signature" evidence="10">
    <location>
        <position position="295"/>
    </location>
</feature>
<keyword evidence="6 10" id="KW-0521">NADP</keyword>
<comment type="catalytic activity">
    <reaction evidence="10">
        <text>5,6-dihydrouridine(20) in tRNA + NAD(+) = uridine(20) in tRNA + NADH + H(+)</text>
        <dbReference type="Rhea" id="RHEA:53340"/>
        <dbReference type="Rhea" id="RHEA-COMP:13533"/>
        <dbReference type="Rhea" id="RHEA-COMP:13534"/>
        <dbReference type="ChEBI" id="CHEBI:15378"/>
        <dbReference type="ChEBI" id="CHEBI:57540"/>
        <dbReference type="ChEBI" id="CHEBI:57945"/>
        <dbReference type="ChEBI" id="CHEBI:65315"/>
        <dbReference type="ChEBI" id="CHEBI:74443"/>
        <dbReference type="EC" id="1.3.1.91"/>
    </reaction>
</comment>
<keyword evidence="16" id="KW-1185">Reference proteome</keyword>
<comment type="catalytic activity">
    <reaction evidence="10">
        <text>5,6-dihydrouridine(20a) in tRNA + NAD(+) = uridine(20a) in tRNA + NADH + H(+)</text>
        <dbReference type="Rhea" id="RHEA:53348"/>
        <dbReference type="Rhea" id="RHEA-COMP:13535"/>
        <dbReference type="Rhea" id="RHEA-COMP:13536"/>
        <dbReference type="ChEBI" id="CHEBI:15378"/>
        <dbReference type="ChEBI" id="CHEBI:57540"/>
        <dbReference type="ChEBI" id="CHEBI:57945"/>
        <dbReference type="ChEBI" id="CHEBI:65315"/>
        <dbReference type="ChEBI" id="CHEBI:74443"/>
    </reaction>
</comment>
<protein>
    <recommendedName>
        <fullName evidence="10">tRNA-dihydrouridine(20/20a) synthase</fullName>
        <ecNumber evidence="10">1.3.1.91</ecNumber>
    </recommendedName>
    <alternativeName>
        <fullName evidence="10">U20-specific dihydrouridine synthase</fullName>
        <shortName evidence="10">U20-specific Dus</shortName>
    </alternativeName>
    <alternativeName>
        <fullName evidence="10">tRNA-dihydrouridine synthase A</fullName>
    </alternativeName>
</protein>
<feature type="site" description="Interacts with tRNA" evidence="10">
    <location>
        <position position="90"/>
    </location>
</feature>
<dbReference type="PANTHER" id="PTHR42907:SF1">
    <property type="entry name" value="FMN-LINKED OXIDOREDUCTASES SUPERFAMILY PROTEIN"/>
    <property type="match status" value="1"/>
</dbReference>
<dbReference type="HAMAP" id="MF_02041">
    <property type="entry name" value="DusA_subfam"/>
    <property type="match status" value="1"/>
</dbReference>
<dbReference type="AlphaFoldDB" id="A0A557SM56"/>
<keyword evidence="5 10" id="KW-0819">tRNA processing</keyword>
<feature type="domain" description="DUS-like FMN-binding" evidence="14">
    <location>
        <begin position="8"/>
        <end position="310"/>
    </location>
</feature>
<keyword evidence="2 10" id="KW-0820">tRNA-binding</keyword>
<evidence type="ECO:0000256" key="6">
    <source>
        <dbReference type="ARBA" id="ARBA00022857"/>
    </source>
</evidence>
<dbReference type="Gene3D" id="1.20.120.1460">
    <property type="match status" value="1"/>
</dbReference>
<reference evidence="15 16" key="1">
    <citation type="submission" date="2019-07" db="EMBL/GenBank/DDBJ databases">
        <title>The pathways for chlorine oxyanion respiration interact through the shared metabolite chlorate.</title>
        <authorList>
            <person name="Barnum T.P."/>
            <person name="Cheng Y."/>
            <person name="Hill K.A."/>
            <person name="Lucas L.N."/>
            <person name="Carlson H.K."/>
            <person name="Coates J.D."/>
        </authorList>
    </citation>
    <scope>NUCLEOTIDE SEQUENCE [LARGE SCALE GENOMIC DNA]</scope>
    <source>
        <strain evidence="15 16">BK-1</strain>
    </source>
</reference>
<dbReference type="InterPro" id="IPR035587">
    <property type="entry name" value="DUS-like_FMN-bd"/>
</dbReference>
<dbReference type="InterPro" id="IPR001269">
    <property type="entry name" value="DUS_fam"/>
</dbReference>
<dbReference type="EC" id="1.3.1.91" evidence="10"/>
<name>A0A557SM56_9GAMM</name>
<feature type="binding site" evidence="10 13">
    <location>
        <begin position="226"/>
        <end position="227"/>
    </location>
    <ligand>
        <name>FMN</name>
        <dbReference type="ChEBI" id="CHEBI:58210"/>
    </ligand>
</feature>
<comment type="catalytic activity">
    <reaction evidence="10">
        <text>5,6-dihydrouridine(20) in tRNA + NADP(+) = uridine(20) in tRNA + NADPH + H(+)</text>
        <dbReference type="Rhea" id="RHEA:53336"/>
        <dbReference type="Rhea" id="RHEA-COMP:13533"/>
        <dbReference type="Rhea" id="RHEA-COMP:13534"/>
        <dbReference type="ChEBI" id="CHEBI:15378"/>
        <dbReference type="ChEBI" id="CHEBI:57783"/>
        <dbReference type="ChEBI" id="CHEBI:58349"/>
        <dbReference type="ChEBI" id="CHEBI:65315"/>
        <dbReference type="ChEBI" id="CHEBI:74443"/>
        <dbReference type="EC" id="1.3.1.91"/>
    </reaction>
</comment>
<comment type="function">
    <text evidence="9 10">Catalyzes the synthesis of 5,6-dihydrouridine (D), a modified base found in the D-loop of most tRNAs, via the reduction of the C5-C6 double bond in target uridines. Specifically modifies U20 and U20a in tRNAs.</text>
</comment>
<dbReference type="RefSeq" id="WP_144357237.1">
    <property type="nucleotide sequence ID" value="NZ_VMNH01000003.1"/>
</dbReference>
<keyword evidence="13" id="KW-0547">Nucleotide-binding</keyword>
<evidence type="ECO:0000256" key="1">
    <source>
        <dbReference type="ARBA" id="ARBA00001917"/>
    </source>
</evidence>
<feature type="active site" description="Proton donor" evidence="10 12">
    <location>
        <position position="93"/>
    </location>
</feature>
<dbReference type="InterPro" id="IPR004653">
    <property type="entry name" value="DusA"/>
</dbReference>
<dbReference type="Proteomes" id="UP000316649">
    <property type="component" value="Unassembled WGS sequence"/>
</dbReference>
<sequence>MLSRKLSVAPMMDWTDRYCRYFLRLISKHTLLYTEMVTTGALLHGDQSRHLDFDPVEHPVALQLGGSVPGELAACARLAEQWGYDEVNLNVGCPSDRVQSGMFGACLMATPQVVAEGVAAMRGATSLPVTVKHRIGIDDLDSYEALVNFVATVADAGCSTFIIHARKAWLSGLSPKENREIPPLRYDVVHKIKQEFPQLEIILNGGITTLDQVEDQLHFVDGVMIGREAYHNPWILAEADRRLFGDDHPIPSRHQIIEQLMPFAEQQHTLGAPVNRISRHILGLFQGQPRARAWRRHISEHAHRAGATPEVILEAAKCVPEL</sequence>
<dbReference type="Pfam" id="PF01207">
    <property type="entry name" value="Dus"/>
    <property type="match status" value="1"/>
</dbReference>
<comment type="catalytic activity">
    <reaction evidence="10">
        <text>5,6-dihydrouridine(20a) in tRNA + NADP(+) = uridine(20a) in tRNA + NADPH + H(+)</text>
        <dbReference type="Rhea" id="RHEA:53344"/>
        <dbReference type="Rhea" id="RHEA-COMP:13535"/>
        <dbReference type="Rhea" id="RHEA-COMP:13536"/>
        <dbReference type="ChEBI" id="CHEBI:15378"/>
        <dbReference type="ChEBI" id="CHEBI:57783"/>
        <dbReference type="ChEBI" id="CHEBI:58349"/>
        <dbReference type="ChEBI" id="CHEBI:65315"/>
        <dbReference type="ChEBI" id="CHEBI:74443"/>
    </reaction>
</comment>
<evidence type="ECO:0000256" key="12">
    <source>
        <dbReference type="PIRSR" id="PIRSR006621-1"/>
    </source>
</evidence>
<evidence type="ECO:0000256" key="13">
    <source>
        <dbReference type="PIRSR" id="PIRSR006621-2"/>
    </source>
</evidence>
<proteinExistence type="inferred from homology"/>
<gene>
    <name evidence="10 15" type="primary">dusA</name>
    <name evidence="15" type="ORF">FHP88_01620</name>
</gene>
<dbReference type="PIRSF" id="PIRSF006621">
    <property type="entry name" value="Dus"/>
    <property type="match status" value="1"/>
</dbReference>
<dbReference type="PROSITE" id="PS01136">
    <property type="entry name" value="UPF0034"/>
    <property type="match status" value="1"/>
</dbReference>
<dbReference type="GO" id="GO:0010181">
    <property type="term" value="F:FMN binding"/>
    <property type="evidence" value="ECO:0007669"/>
    <property type="project" value="UniProtKB-UniRule"/>
</dbReference>
<feature type="binding site" evidence="10 13">
    <location>
        <begin position="204"/>
        <end position="206"/>
    </location>
    <ligand>
        <name>FMN</name>
        <dbReference type="ChEBI" id="CHEBI:58210"/>
    </ligand>
</feature>
<comment type="cofactor">
    <cofactor evidence="1 10 11 13">
        <name>FMN</name>
        <dbReference type="ChEBI" id="CHEBI:58210"/>
    </cofactor>
</comment>
<feature type="site" description="Interacts with tRNA; defines subfamily-specific binding signature" evidence="10">
    <location>
        <position position="176"/>
    </location>
</feature>
<evidence type="ECO:0000256" key="10">
    <source>
        <dbReference type="HAMAP-Rule" id="MF_02041"/>
    </source>
</evidence>
<dbReference type="SUPFAM" id="SSF51395">
    <property type="entry name" value="FMN-linked oxidoreductases"/>
    <property type="match status" value="1"/>
</dbReference>
<evidence type="ECO:0000256" key="9">
    <source>
        <dbReference type="ARBA" id="ARBA00058013"/>
    </source>
</evidence>
<dbReference type="CDD" id="cd02801">
    <property type="entry name" value="DUS_like_FMN"/>
    <property type="match status" value="1"/>
</dbReference>
<dbReference type="GO" id="GO:0102264">
    <property type="term" value="F:tRNA-dihydrouridine20 synthase activity"/>
    <property type="evidence" value="ECO:0007669"/>
    <property type="project" value="UniProtKB-EC"/>
</dbReference>
<evidence type="ECO:0000256" key="4">
    <source>
        <dbReference type="ARBA" id="ARBA00022643"/>
    </source>
</evidence>
<evidence type="ECO:0000313" key="16">
    <source>
        <dbReference type="Proteomes" id="UP000316649"/>
    </source>
</evidence>
<evidence type="ECO:0000259" key="14">
    <source>
        <dbReference type="Pfam" id="PF01207"/>
    </source>
</evidence>
<dbReference type="InterPro" id="IPR013785">
    <property type="entry name" value="Aldolase_TIM"/>
</dbReference>
<keyword evidence="4 10" id="KW-0288">FMN</keyword>
<dbReference type="PANTHER" id="PTHR42907">
    <property type="entry name" value="FMN-LINKED OXIDOREDUCTASES SUPERFAMILY PROTEIN"/>
    <property type="match status" value="1"/>
</dbReference>
<dbReference type="OrthoDB" id="9783413at2"/>
<feature type="binding site" evidence="10 13">
    <location>
        <begin position="10"/>
        <end position="12"/>
    </location>
    <ligand>
        <name>FMN</name>
        <dbReference type="ChEBI" id="CHEBI:58210"/>
    </ligand>
</feature>
<evidence type="ECO:0000313" key="15">
    <source>
        <dbReference type="EMBL" id="TVO78392.1"/>
    </source>
</evidence>
<feature type="binding site" evidence="10 13">
    <location>
        <position position="132"/>
    </location>
    <ligand>
        <name>FMN</name>
        <dbReference type="ChEBI" id="CHEBI:58210"/>
    </ligand>
</feature>
<dbReference type="GO" id="GO:0050660">
    <property type="term" value="F:flavin adenine dinucleotide binding"/>
    <property type="evidence" value="ECO:0007669"/>
    <property type="project" value="InterPro"/>
</dbReference>
<feature type="binding site" evidence="10 13">
    <location>
        <position position="164"/>
    </location>
    <ligand>
        <name>FMN</name>
        <dbReference type="ChEBI" id="CHEBI:58210"/>
    </ligand>
</feature>
<evidence type="ECO:0000256" key="8">
    <source>
        <dbReference type="ARBA" id="ARBA00023002"/>
    </source>
</evidence>
<evidence type="ECO:0000256" key="11">
    <source>
        <dbReference type="PIRNR" id="PIRNR006621"/>
    </source>
</evidence>